<feature type="transmembrane region" description="Helical" evidence="1">
    <location>
        <begin position="243"/>
        <end position="266"/>
    </location>
</feature>
<sequence>MDSLKKRTPVEALVLGIIIVSVLLLSVVCLTAKLWVYVAPVLYVLWVFVLVYSLFSPVGYYSKEDSEKSWRKYYYYKSGFLPGDGIHTSSIETLQEYAKDKLKLTYILGPEGIKILVDKSLQDSSYGILFQYDRKGLIDKLKAEYEIEYAEDVKDLREQIAVKSAKKFDEYIRAQMLGSVIGGILILAVPVWTAFNPLHQQIPLNLLGVYAVGFGLWSCITRISEQAKITKHLDDMHPKKAGVIRKVFGTVIALPYVLYFFGVLLLKLGLF</sequence>
<protein>
    <submittedName>
        <fullName evidence="2">Uncharacterized protein</fullName>
    </submittedName>
</protein>
<keyword evidence="1" id="KW-1133">Transmembrane helix</keyword>
<evidence type="ECO:0000313" key="2">
    <source>
        <dbReference type="EMBL" id="OGC63167.1"/>
    </source>
</evidence>
<evidence type="ECO:0000256" key="1">
    <source>
        <dbReference type="SAM" id="Phobius"/>
    </source>
</evidence>
<dbReference type="AlphaFoldDB" id="A0A1F4W172"/>
<reference evidence="2 3" key="1">
    <citation type="journal article" date="2016" name="Nat. Commun.">
        <title>Thousands of microbial genomes shed light on interconnected biogeochemical processes in an aquifer system.</title>
        <authorList>
            <person name="Anantharaman K."/>
            <person name="Brown C.T."/>
            <person name="Hug L.A."/>
            <person name="Sharon I."/>
            <person name="Castelle C.J."/>
            <person name="Probst A.J."/>
            <person name="Thomas B.C."/>
            <person name="Singh A."/>
            <person name="Wilkins M.J."/>
            <person name="Karaoz U."/>
            <person name="Brodie E.L."/>
            <person name="Williams K.H."/>
            <person name="Hubbard S.S."/>
            <person name="Banfield J.F."/>
        </authorList>
    </citation>
    <scope>NUCLEOTIDE SEQUENCE [LARGE SCALE GENOMIC DNA]</scope>
</reference>
<keyword evidence="1" id="KW-0812">Transmembrane</keyword>
<feature type="transmembrane region" description="Helical" evidence="1">
    <location>
        <begin position="12"/>
        <end position="35"/>
    </location>
</feature>
<feature type="transmembrane region" description="Helical" evidence="1">
    <location>
        <begin position="41"/>
        <end position="62"/>
    </location>
</feature>
<name>A0A1F4W172_UNCKA</name>
<dbReference type="Proteomes" id="UP000176614">
    <property type="component" value="Unassembled WGS sequence"/>
</dbReference>
<gene>
    <name evidence="2" type="ORF">A2264_00530</name>
</gene>
<comment type="caution">
    <text evidence="2">The sequence shown here is derived from an EMBL/GenBank/DDBJ whole genome shotgun (WGS) entry which is preliminary data.</text>
</comment>
<feature type="transmembrane region" description="Helical" evidence="1">
    <location>
        <begin position="201"/>
        <end position="223"/>
    </location>
</feature>
<organism evidence="2 3">
    <name type="scientific">candidate division WWE3 bacterium RIFOXYA2_FULL_46_9</name>
    <dbReference type="NCBI Taxonomy" id="1802636"/>
    <lineage>
        <taxon>Bacteria</taxon>
        <taxon>Katanobacteria</taxon>
    </lineage>
</organism>
<keyword evidence="1" id="KW-0472">Membrane</keyword>
<accession>A0A1F4W172</accession>
<feature type="transmembrane region" description="Helical" evidence="1">
    <location>
        <begin position="176"/>
        <end position="195"/>
    </location>
</feature>
<proteinExistence type="predicted"/>
<dbReference type="EMBL" id="MEVT01000008">
    <property type="protein sequence ID" value="OGC63167.1"/>
    <property type="molecule type" value="Genomic_DNA"/>
</dbReference>
<evidence type="ECO:0000313" key="3">
    <source>
        <dbReference type="Proteomes" id="UP000176614"/>
    </source>
</evidence>